<dbReference type="Gene3D" id="3.40.50.300">
    <property type="entry name" value="P-loop containing nucleotide triphosphate hydrolases"/>
    <property type="match status" value="1"/>
</dbReference>
<reference evidence="1 2" key="1">
    <citation type="journal article" date="2013" name="J. Microbiol.">
        <title>Lysinibacillus chungkukjangi sp. nov., isolated from Chungkukjang, Korean fermented soybean food.</title>
        <authorList>
            <person name="Kim S.J."/>
            <person name="Jang Y.H."/>
            <person name="Hamada M."/>
            <person name="Ahn J.H."/>
            <person name="Weon H.Y."/>
            <person name="Suzuki K."/>
            <person name="Whang K.S."/>
            <person name="Kwon S.W."/>
        </authorList>
    </citation>
    <scope>NUCLEOTIDE SEQUENCE [LARGE SCALE GENOMIC DNA]</scope>
    <source>
        <strain evidence="1 2">MCCC 1A12701</strain>
    </source>
</reference>
<sequence>MTGQGMKNVYQDLLNESSTVYFFKGPQGFKLSSLLQEIGDKHLEKGFDVEFYYDPLFENTVEAIFVRSKNTLYLGATNPSIEPTLLGTRDQIISLYECFNKEYITANGEKISQLVKESEKWHNQCFGSLSSALRIHDDWEVETQRHMDWKGLNAQIGTFLNDLFGAMELNKEGTLTHRLLGTLTPNGARDTLQDITKNLERRVFIKGYPGTGKSSLMKKIAKDALARGFDVQMVWCGLDSKSIDMVILPEIKFCIFDSTEPHVYFPDESRKGDEIFDIAKHCKLTAVEEKNIMEIVSQYRKSMNNAIEYAGRYASAIKELRQLVDDAIVENEWEVRTASLLNEI</sequence>
<organism evidence="1 2">
    <name type="scientific">Lysinibacillus composti</name>
    <dbReference type="NCBI Taxonomy" id="720633"/>
    <lineage>
        <taxon>Bacteria</taxon>
        <taxon>Bacillati</taxon>
        <taxon>Bacillota</taxon>
        <taxon>Bacilli</taxon>
        <taxon>Bacillales</taxon>
        <taxon>Bacillaceae</taxon>
        <taxon>Lysinibacillus</taxon>
    </lineage>
</organism>
<keyword evidence="1" id="KW-0418">Kinase</keyword>
<dbReference type="OrthoDB" id="9781752at2"/>
<dbReference type="EMBL" id="RRCT01000003">
    <property type="protein sequence ID" value="RQW75687.1"/>
    <property type="molecule type" value="Genomic_DNA"/>
</dbReference>
<comment type="caution">
    <text evidence="1">The sequence shown here is derived from an EMBL/GenBank/DDBJ whole genome shotgun (WGS) entry which is preliminary data.</text>
</comment>
<name>A0A3N9UI22_9BACI</name>
<dbReference type="Proteomes" id="UP000274033">
    <property type="component" value="Unassembled WGS sequence"/>
</dbReference>
<dbReference type="AlphaFoldDB" id="A0A3N9UI22"/>
<accession>A0A3N9UI22</accession>
<keyword evidence="1" id="KW-0808">Transferase</keyword>
<dbReference type="GO" id="GO:0016301">
    <property type="term" value="F:kinase activity"/>
    <property type="evidence" value="ECO:0007669"/>
    <property type="project" value="UniProtKB-KW"/>
</dbReference>
<dbReference type="SUPFAM" id="SSF52540">
    <property type="entry name" value="P-loop containing nucleoside triphosphate hydrolases"/>
    <property type="match status" value="1"/>
</dbReference>
<dbReference type="InterPro" id="IPR027417">
    <property type="entry name" value="P-loop_NTPase"/>
</dbReference>
<keyword evidence="2" id="KW-1185">Reference proteome</keyword>
<evidence type="ECO:0000313" key="2">
    <source>
        <dbReference type="Proteomes" id="UP000274033"/>
    </source>
</evidence>
<proteinExistence type="predicted"/>
<protein>
    <submittedName>
        <fullName evidence="1">Nucleotide kinase</fullName>
    </submittedName>
</protein>
<gene>
    <name evidence="1" type="ORF">EBB45_05670</name>
</gene>
<evidence type="ECO:0000313" key="1">
    <source>
        <dbReference type="EMBL" id="RQW75687.1"/>
    </source>
</evidence>